<evidence type="ECO:0008006" key="4">
    <source>
        <dbReference type="Google" id="ProtNLM"/>
    </source>
</evidence>
<keyword evidence="3" id="KW-1185">Reference proteome</keyword>
<feature type="transmembrane region" description="Helical" evidence="1">
    <location>
        <begin position="257"/>
        <end position="278"/>
    </location>
</feature>
<evidence type="ECO:0000256" key="1">
    <source>
        <dbReference type="SAM" id="Phobius"/>
    </source>
</evidence>
<feature type="transmembrane region" description="Helical" evidence="1">
    <location>
        <begin position="232"/>
        <end position="250"/>
    </location>
</feature>
<evidence type="ECO:0000313" key="3">
    <source>
        <dbReference type="Proteomes" id="UP000823749"/>
    </source>
</evidence>
<evidence type="ECO:0000313" key="2">
    <source>
        <dbReference type="EMBL" id="KAG5532597.1"/>
    </source>
</evidence>
<gene>
    <name evidence="2" type="ORF">RHGRI_027030</name>
</gene>
<proteinExistence type="predicted"/>
<keyword evidence="1" id="KW-1133">Transmembrane helix</keyword>
<feature type="transmembrane region" description="Helical" evidence="1">
    <location>
        <begin position="138"/>
        <end position="159"/>
    </location>
</feature>
<organism evidence="2 3">
    <name type="scientific">Rhododendron griersonianum</name>
    <dbReference type="NCBI Taxonomy" id="479676"/>
    <lineage>
        <taxon>Eukaryota</taxon>
        <taxon>Viridiplantae</taxon>
        <taxon>Streptophyta</taxon>
        <taxon>Embryophyta</taxon>
        <taxon>Tracheophyta</taxon>
        <taxon>Spermatophyta</taxon>
        <taxon>Magnoliopsida</taxon>
        <taxon>eudicotyledons</taxon>
        <taxon>Gunneridae</taxon>
        <taxon>Pentapetalae</taxon>
        <taxon>asterids</taxon>
        <taxon>Ericales</taxon>
        <taxon>Ericaceae</taxon>
        <taxon>Ericoideae</taxon>
        <taxon>Rhodoreae</taxon>
        <taxon>Rhododendron</taxon>
    </lineage>
</organism>
<feature type="transmembrane region" description="Helical" evidence="1">
    <location>
        <begin position="166"/>
        <end position="186"/>
    </location>
</feature>
<keyword evidence="1" id="KW-0472">Membrane</keyword>
<protein>
    <recommendedName>
        <fullName evidence="4">Transmembrane protein</fullName>
    </recommendedName>
</protein>
<sequence length="330" mass="36510">MVVFFSSMNPFKIPNCHHQRPFLFISQNTLLSSPHFLSLPVSPTPHVPLSATTLSPFPPNPISISKPQLPSFKHSRVSKVSAQVWSNEDKKNSDDTVELEEDLAIDGAVYQKTLRLVECSMFAAVGGLAYFLSTYLSIESYLGCFFALPIVISSLRWGVAAGRKTMVATAMLLLVLSGPVKALTYLDDTLSVDYLSLAAHAWFSWCNDGYFMEVCFLICFKLDLKSEGLINLQVRALGAVGCVLITSFLIRENILALITANIHASLSYIVTAVGINAIPSMDMIYLIFGTLVVLNCGFFVFLLHILYALFFIKFGMTASLKLPRWLEKAI</sequence>
<dbReference type="AlphaFoldDB" id="A0AAV6IWC4"/>
<reference evidence="2" key="1">
    <citation type="submission" date="2020-08" db="EMBL/GenBank/DDBJ databases">
        <title>Plant Genome Project.</title>
        <authorList>
            <person name="Zhang R.-G."/>
        </authorList>
    </citation>
    <scope>NUCLEOTIDE SEQUENCE</scope>
    <source>
        <strain evidence="2">WSP0</strain>
        <tissue evidence="2">Leaf</tissue>
    </source>
</reference>
<comment type="caution">
    <text evidence="2">The sequence shown here is derived from an EMBL/GenBank/DDBJ whole genome shotgun (WGS) entry which is preliminary data.</text>
</comment>
<dbReference type="PANTHER" id="PTHR37185">
    <property type="entry name" value="MEMBRANE PROTEIN"/>
    <property type="match status" value="1"/>
</dbReference>
<accession>A0AAV6IWC4</accession>
<dbReference type="PANTHER" id="PTHR37185:SF3">
    <property type="entry name" value="MEMBRANE PROTEIN"/>
    <property type="match status" value="1"/>
</dbReference>
<dbReference type="Proteomes" id="UP000823749">
    <property type="component" value="Chromosome 9"/>
</dbReference>
<dbReference type="EMBL" id="JACTNZ010000009">
    <property type="protein sequence ID" value="KAG5532597.1"/>
    <property type="molecule type" value="Genomic_DNA"/>
</dbReference>
<feature type="transmembrane region" description="Helical" evidence="1">
    <location>
        <begin position="284"/>
        <end position="312"/>
    </location>
</feature>
<name>A0AAV6IWC4_9ERIC</name>
<keyword evidence="1" id="KW-0812">Transmembrane</keyword>